<evidence type="ECO:0000313" key="1">
    <source>
        <dbReference type="EMBL" id="OJJ48284.1"/>
    </source>
</evidence>
<dbReference type="FunFam" id="1.10.472.10:FF:000086">
    <property type="entry name" value="Cyclin domain protein"/>
    <property type="match status" value="1"/>
</dbReference>
<sequence>MAPPAAALSSLSNALATVEQLSSSSSSIDGVAPDLEASIRFAGAQLTQAAGILLRLSQDIIAQAIVTFTRFWAGPEGGSLRIYSVKDVSAAALYMTAKLSFEPTSPRSVLNVYALLLSKEASPLWFVNPRRQDPTDKPAPAPETYYLSEGDYQTQRQVLFRIESVILRTLGFNTHVVLPHTVALTYLQTLGVSTPALANRVFEHLNAGLLSPQLLYLTHQPNALAVAAIYLAAREVNVKLVDSEWWEVFDVDREQLGFLVVGMKSMEGFARAEKVKWETRTVPLVVEDVDAEIERRRMMEEGG</sequence>
<dbReference type="VEuPathDB" id="FungiDB:ASPZODRAFT_92744"/>
<dbReference type="InterPro" id="IPR036915">
    <property type="entry name" value="Cyclin-like_sf"/>
</dbReference>
<dbReference type="PANTHER" id="PTHR10026">
    <property type="entry name" value="CYCLIN"/>
    <property type="match status" value="1"/>
</dbReference>
<dbReference type="Proteomes" id="UP000184188">
    <property type="component" value="Unassembled WGS sequence"/>
</dbReference>
<dbReference type="GO" id="GO:0016538">
    <property type="term" value="F:cyclin-dependent protein serine/threonine kinase regulator activity"/>
    <property type="evidence" value="ECO:0007669"/>
    <property type="project" value="InterPro"/>
</dbReference>
<dbReference type="RefSeq" id="XP_022582794.1">
    <property type="nucleotide sequence ID" value="XM_022730452.1"/>
</dbReference>
<dbReference type="AlphaFoldDB" id="A0A1L9SMK5"/>
<accession>A0A1L9SMK5</accession>
<dbReference type="Gene3D" id="1.10.472.10">
    <property type="entry name" value="Cyclin-like"/>
    <property type="match status" value="2"/>
</dbReference>
<gene>
    <name evidence="1" type="ORF">ASPZODRAFT_92744</name>
</gene>
<dbReference type="InterPro" id="IPR043198">
    <property type="entry name" value="Cyclin/Ssn8"/>
</dbReference>
<organism evidence="1 2">
    <name type="scientific">Penicilliopsis zonata CBS 506.65</name>
    <dbReference type="NCBI Taxonomy" id="1073090"/>
    <lineage>
        <taxon>Eukaryota</taxon>
        <taxon>Fungi</taxon>
        <taxon>Dikarya</taxon>
        <taxon>Ascomycota</taxon>
        <taxon>Pezizomycotina</taxon>
        <taxon>Eurotiomycetes</taxon>
        <taxon>Eurotiomycetidae</taxon>
        <taxon>Eurotiales</taxon>
        <taxon>Aspergillaceae</taxon>
        <taxon>Penicilliopsis</taxon>
    </lineage>
</organism>
<dbReference type="SUPFAM" id="SSF47954">
    <property type="entry name" value="Cyclin-like"/>
    <property type="match status" value="2"/>
</dbReference>
<reference evidence="2" key="1">
    <citation type="journal article" date="2017" name="Genome Biol.">
        <title>Comparative genomics reveals high biological diversity and specific adaptations in the industrially and medically important fungal genus Aspergillus.</title>
        <authorList>
            <person name="de Vries R.P."/>
            <person name="Riley R."/>
            <person name="Wiebenga A."/>
            <person name="Aguilar-Osorio G."/>
            <person name="Amillis S."/>
            <person name="Uchima C.A."/>
            <person name="Anderluh G."/>
            <person name="Asadollahi M."/>
            <person name="Askin M."/>
            <person name="Barry K."/>
            <person name="Battaglia E."/>
            <person name="Bayram O."/>
            <person name="Benocci T."/>
            <person name="Braus-Stromeyer S.A."/>
            <person name="Caldana C."/>
            <person name="Canovas D."/>
            <person name="Cerqueira G.C."/>
            <person name="Chen F."/>
            <person name="Chen W."/>
            <person name="Choi C."/>
            <person name="Clum A."/>
            <person name="Dos Santos R.A."/>
            <person name="Damasio A.R."/>
            <person name="Diallinas G."/>
            <person name="Emri T."/>
            <person name="Fekete E."/>
            <person name="Flipphi M."/>
            <person name="Freyberg S."/>
            <person name="Gallo A."/>
            <person name="Gournas C."/>
            <person name="Habgood R."/>
            <person name="Hainaut M."/>
            <person name="Harispe M.L."/>
            <person name="Henrissat B."/>
            <person name="Hilden K.S."/>
            <person name="Hope R."/>
            <person name="Hossain A."/>
            <person name="Karabika E."/>
            <person name="Karaffa L."/>
            <person name="Karanyi Z."/>
            <person name="Krasevec N."/>
            <person name="Kuo A."/>
            <person name="Kusch H."/>
            <person name="LaButti K."/>
            <person name="Lagendijk E.L."/>
            <person name="Lapidus A."/>
            <person name="Levasseur A."/>
            <person name="Lindquist E."/>
            <person name="Lipzen A."/>
            <person name="Logrieco A.F."/>
            <person name="MacCabe A."/>
            <person name="Maekelae M.R."/>
            <person name="Malavazi I."/>
            <person name="Melin P."/>
            <person name="Meyer V."/>
            <person name="Mielnichuk N."/>
            <person name="Miskei M."/>
            <person name="Molnar A.P."/>
            <person name="Mule G."/>
            <person name="Ngan C.Y."/>
            <person name="Orejas M."/>
            <person name="Orosz E."/>
            <person name="Ouedraogo J.P."/>
            <person name="Overkamp K.M."/>
            <person name="Park H.-S."/>
            <person name="Perrone G."/>
            <person name="Piumi F."/>
            <person name="Punt P.J."/>
            <person name="Ram A.F."/>
            <person name="Ramon A."/>
            <person name="Rauscher S."/>
            <person name="Record E."/>
            <person name="Riano-Pachon D.M."/>
            <person name="Robert V."/>
            <person name="Roehrig J."/>
            <person name="Ruller R."/>
            <person name="Salamov A."/>
            <person name="Salih N.S."/>
            <person name="Samson R.A."/>
            <person name="Sandor E."/>
            <person name="Sanguinetti M."/>
            <person name="Schuetze T."/>
            <person name="Sepcic K."/>
            <person name="Shelest E."/>
            <person name="Sherlock G."/>
            <person name="Sophianopoulou V."/>
            <person name="Squina F.M."/>
            <person name="Sun H."/>
            <person name="Susca A."/>
            <person name="Todd R.B."/>
            <person name="Tsang A."/>
            <person name="Unkles S.E."/>
            <person name="van de Wiele N."/>
            <person name="van Rossen-Uffink D."/>
            <person name="Oliveira J.V."/>
            <person name="Vesth T.C."/>
            <person name="Visser J."/>
            <person name="Yu J.-H."/>
            <person name="Zhou M."/>
            <person name="Andersen M.R."/>
            <person name="Archer D.B."/>
            <person name="Baker S.E."/>
            <person name="Benoit I."/>
            <person name="Brakhage A.A."/>
            <person name="Braus G.H."/>
            <person name="Fischer R."/>
            <person name="Frisvad J.C."/>
            <person name="Goldman G.H."/>
            <person name="Houbraken J."/>
            <person name="Oakley B."/>
            <person name="Pocsi I."/>
            <person name="Scazzocchio C."/>
            <person name="Seiboth B."/>
            <person name="vanKuyk P.A."/>
            <person name="Wortman J."/>
            <person name="Dyer P.S."/>
            <person name="Grigoriev I.V."/>
        </authorList>
    </citation>
    <scope>NUCLEOTIDE SEQUENCE [LARGE SCALE GENOMIC DNA]</scope>
    <source>
        <strain evidence="2">CBS 506.65</strain>
    </source>
</reference>
<dbReference type="GO" id="GO:0006357">
    <property type="term" value="P:regulation of transcription by RNA polymerase II"/>
    <property type="evidence" value="ECO:0007669"/>
    <property type="project" value="InterPro"/>
</dbReference>
<dbReference type="GeneID" id="34616916"/>
<dbReference type="FunFam" id="1.10.472.10:FF:000126">
    <property type="entry name" value="Cyclin domain protein"/>
    <property type="match status" value="1"/>
</dbReference>
<evidence type="ECO:0008006" key="3">
    <source>
        <dbReference type="Google" id="ProtNLM"/>
    </source>
</evidence>
<proteinExistence type="predicted"/>
<evidence type="ECO:0000313" key="2">
    <source>
        <dbReference type="Proteomes" id="UP000184188"/>
    </source>
</evidence>
<dbReference type="EMBL" id="KV878339">
    <property type="protein sequence ID" value="OJJ48284.1"/>
    <property type="molecule type" value="Genomic_DNA"/>
</dbReference>
<dbReference type="STRING" id="1073090.A0A1L9SMK5"/>
<keyword evidence="2" id="KW-1185">Reference proteome</keyword>
<name>A0A1L9SMK5_9EURO</name>
<protein>
    <recommendedName>
        <fullName evidence="3">Cyclin-like domain-containing protein</fullName>
    </recommendedName>
</protein>
<dbReference type="OrthoDB" id="10264655at2759"/>